<dbReference type="CDD" id="cd07402">
    <property type="entry name" value="MPP_GpdQ"/>
    <property type="match status" value="1"/>
</dbReference>
<keyword evidence="1" id="KW-0479">Metal-binding</keyword>
<dbReference type="PANTHER" id="PTHR42988">
    <property type="entry name" value="PHOSPHOHYDROLASE"/>
    <property type="match status" value="1"/>
</dbReference>
<dbReference type="Proteomes" id="UP000535511">
    <property type="component" value="Unassembled WGS sequence"/>
</dbReference>
<dbReference type="GO" id="GO:0046872">
    <property type="term" value="F:metal ion binding"/>
    <property type="evidence" value="ECO:0007669"/>
    <property type="project" value="UniProtKB-KW"/>
</dbReference>
<dbReference type="GO" id="GO:0004112">
    <property type="term" value="F:cyclic-nucleotide phosphodiesterase activity"/>
    <property type="evidence" value="ECO:0007669"/>
    <property type="project" value="InterPro"/>
</dbReference>
<evidence type="ECO:0000256" key="3">
    <source>
        <dbReference type="ARBA" id="ARBA00023004"/>
    </source>
</evidence>
<dbReference type="PANTHER" id="PTHR42988:SF2">
    <property type="entry name" value="CYCLIC NUCLEOTIDE PHOSPHODIESTERASE CBUA0032-RELATED"/>
    <property type="match status" value="1"/>
</dbReference>
<dbReference type="InterPro" id="IPR050884">
    <property type="entry name" value="CNP_phosphodiesterase-III"/>
</dbReference>
<sequence>MQFGQYPAPRHVVAHVSDPHLLAGSLQYGVIDTAAHLERALARLDAIRPRPQVLVFTGDLADRAEPAAYARLRELVEPAAAAMGAEVVWVIGNHDERAPYAKALFDSDDDGPQDRVHEVDGLRIVALDTSVPGYHHGEIADDQLAWLAEVLATPAPHGTLLALHHPPIPVPMLRAAELIELLDQHRLAEVLAGSDVRSILGGHFHFSSFSTFAGIPVSVASATCYALDPGARDRFLSSVDGHQAVNMLHLYDDRVVHTIVPVTPAPEVEGFPAAVEAQVEALTPEQRRDLVSRKDSPLYTGELRVDGVEEGGGAP</sequence>
<protein>
    <submittedName>
        <fullName evidence="6">3',5'-cyclic AMP phosphodiesterase CpdA</fullName>
    </submittedName>
</protein>
<gene>
    <name evidence="6" type="ORF">BJZ21_003512</name>
</gene>
<dbReference type="RefSeq" id="WP_179664965.1">
    <property type="nucleotide sequence ID" value="NZ_JACCBG010000001.1"/>
</dbReference>
<evidence type="ECO:0000256" key="2">
    <source>
        <dbReference type="ARBA" id="ARBA00022801"/>
    </source>
</evidence>
<feature type="domain" description="Calcineurin-like phosphoesterase" evidence="5">
    <location>
        <begin position="13"/>
        <end position="205"/>
    </location>
</feature>
<evidence type="ECO:0000256" key="1">
    <source>
        <dbReference type="ARBA" id="ARBA00022723"/>
    </source>
</evidence>
<accession>A0A7Y9E8Y9</accession>
<keyword evidence="2" id="KW-0378">Hydrolase</keyword>
<dbReference type="EMBL" id="JACCBG010000001">
    <property type="protein sequence ID" value="NYD43429.1"/>
    <property type="molecule type" value="Genomic_DNA"/>
</dbReference>
<keyword evidence="3" id="KW-0408">Iron</keyword>
<keyword evidence="7" id="KW-1185">Reference proteome</keyword>
<evidence type="ECO:0000313" key="7">
    <source>
        <dbReference type="Proteomes" id="UP000535511"/>
    </source>
</evidence>
<organism evidence="6 7">
    <name type="scientific">Nocardioides panaciterrulae</name>
    <dbReference type="NCBI Taxonomy" id="661492"/>
    <lineage>
        <taxon>Bacteria</taxon>
        <taxon>Bacillati</taxon>
        <taxon>Actinomycetota</taxon>
        <taxon>Actinomycetes</taxon>
        <taxon>Propionibacteriales</taxon>
        <taxon>Nocardioidaceae</taxon>
        <taxon>Nocardioides</taxon>
    </lineage>
</organism>
<proteinExistence type="inferred from homology"/>
<name>A0A7Y9E8Y9_9ACTN</name>
<reference evidence="6 7" key="1">
    <citation type="submission" date="2020-07" db="EMBL/GenBank/DDBJ databases">
        <title>Sequencing the genomes of 1000 actinobacteria strains.</title>
        <authorList>
            <person name="Klenk H.-P."/>
        </authorList>
    </citation>
    <scope>NUCLEOTIDE SEQUENCE [LARGE SCALE GENOMIC DNA]</scope>
    <source>
        <strain evidence="6 7">DSM 21350</strain>
    </source>
</reference>
<dbReference type="InterPro" id="IPR029052">
    <property type="entry name" value="Metallo-depent_PP-like"/>
</dbReference>
<comment type="similarity">
    <text evidence="4">Belongs to the cyclic nucleotide phosphodiesterase class-III family.</text>
</comment>
<evidence type="ECO:0000256" key="4">
    <source>
        <dbReference type="ARBA" id="ARBA00025742"/>
    </source>
</evidence>
<dbReference type="Gene3D" id="3.60.21.10">
    <property type="match status" value="1"/>
</dbReference>
<evidence type="ECO:0000259" key="5">
    <source>
        <dbReference type="Pfam" id="PF00149"/>
    </source>
</evidence>
<dbReference type="InterPro" id="IPR026575">
    <property type="entry name" value="GpdQ/CpdA-like"/>
</dbReference>
<dbReference type="InterPro" id="IPR004843">
    <property type="entry name" value="Calcineurin-like_PHP"/>
</dbReference>
<dbReference type="AlphaFoldDB" id="A0A7Y9E8Y9"/>
<dbReference type="Pfam" id="PF00149">
    <property type="entry name" value="Metallophos"/>
    <property type="match status" value="1"/>
</dbReference>
<evidence type="ECO:0000313" key="6">
    <source>
        <dbReference type="EMBL" id="NYD43429.1"/>
    </source>
</evidence>
<dbReference type="SUPFAM" id="SSF56300">
    <property type="entry name" value="Metallo-dependent phosphatases"/>
    <property type="match status" value="1"/>
</dbReference>
<comment type="caution">
    <text evidence="6">The sequence shown here is derived from an EMBL/GenBank/DDBJ whole genome shotgun (WGS) entry which is preliminary data.</text>
</comment>